<keyword evidence="3" id="KW-1185">Reference proteome</keyword>
<feature type="region of interest" description="Disordered" evidence="1">
    <location>
        <begin position="22"/>
        <end position="47"/>
    </location>
</feature>
<gene>
    <name evidence="2" type="ORF">JG688_00015879</name>
</gene>
<sequence>MSQHILPADSTHSGEVMSFARCQSRPKRVRGQRQRLQDAQWRQRKKQEREQLKEIAQQLESQVEQLQQSRVDPGGKTASCPLHKKRKCFSSCTAAENNWQAKAEAMKQQRLETELLNMTLRRTLAKEQKVAKSLRTIMDKRPFMPRSVKYDMRRASCSQTETRTQISQCTQCCNPTTLHINPTAVRREIEATLQRMHVQTNALLNATAADDSLSFNFNIRLDPLLGLQ</sequence>
<comment type="caution">
    <text evidence="2">The sequence shown here is derived from an EMBL/GenBank/DDBJ whole genome shotgun (WGS) entry which is preliminary data.</text>
</comment>
<dbReference type="AlphaFoldDB" id="A0A8J5IJE4"/>
<reference evidence="2" key="1">
    <citation type="submission" date="2021-01" db="EMBL/GenBank/DDBJ databases">
        <title>Phytophthora aleatoria, a newly-described species from Pinus radiata is distinct from Phytophthora cactorum isolates based on comparative genomics.</title>
        <authorList>
            <person name="Mcdougal R."/>
            <person name="Panda P."/>
            <person name="Williams N."/>
            <person name="Studholme D.J."/>
        </authorList>
    </citation>
    <scope>NUCLEOTIDE SEQUENCE</scope>
    <source>
        <strain evidence="2">NZFS 4037</strain>
    </source>
</reference>
<proteinExistence type="predicted"/>
<feature type="compositionally biased region" description="Basic residues" evidence="1">
    <location>
        <begin position="24"/>
        <end position="33"/>
    </location>
</feature>
<evidence type="ECO:0000256" key="1">
    <source>
        <dbReference type="SAM" id="MobiDB-lite"/>
    </source>
</evidence>
<dbReference type="EMBL" id="JAENGY010001823">
    <property type="protein sequence ID" value="KAG6946736.1"/>
    <property type="molecule type" value="Genomic_DNA"/>
</dbReference>
<name>A0A8J5IJE4_9STRA</name>
<evidence type="ECO:0000313" key="2">
    <source>
        <dbReference type="EMBL" id="KAG6946736.1"/>
    </source>
</evidence>
<organism evidence="2 3">
    <name type="scientific">Phytophthora aleatoria</name>
    <dbReference type="NCBI Taxonomy" id="2496075"/>
    <lineage>
        <taxon>Eukaryota</taxon>
        <taxon>Sar</taxon>
        <taxon>Stramenopiles</taxon>
        <taxon>Oomycota</taxon>
        <taxon>Peronosporomycetes</taxon>
        <taxon>Peronosporales</taxon>
        <taxon>Peronosporaceae</taxon>
        <taxon>Phytophthora</taxon>
    </lineage>
</organism>
<evidence type="ECO:0000313" key="3">
    <source>
        <dbReference type="Proteomes" id="UP000709295"/>
    </source>
</evidence>
<dbReference type="Proteomes" id="UP000709295">
    <property type="component" value="Unassembled WGS sequence"/>
</dbReference>
<protein>
    <submittedName>
        <fullName evidence="2">Uncharacterized protein</fullName>
    </submittedName>
</protein>
<accession>A0A8J5IJE4</accession>